<gene>
    <name evidence="1" type="ORF">S01H4_54112</name>
</gene>
<evidence type="ECO:0000313" key="1">
    <source>
        <dbReference type="EMBL" id="GAH10794.1"/>
    </source>
</evidence>
<protein>
    <submittedName>
        <fullName evidence="1">Uncharacterized protein</fullName>
    </submittedName>
</protein>
<sequence length="62" mass="6898">MDKFYLLVGKRLFGGEDEIWTLGAKIFWWAQGTVGNVNPNTWGRQLNFSGGFSGLITSKMGV</sequence>
<accession>X1E0U4</accession>
<dbReference type="EMBL" id="BART01031111">
    <property type="protein sequence ID" value="GAH10794.1"/>
    <property type="molecule type" value="Genomic_DNA"/>
</dbReference>
<organism evidence="1">
    <name type="scientific">marine sediment metagenome</name>
    <dbReference type="NCBI Taxonomy" id="412755"/>
    <lineage>
        <taxon>unclassified sequences</taxon>
        <taxon>metagenomes</taxon>
        <taxon>ecological metagenomes</taxon>
    </lineage>
</organism>
<reference evidence="1" key="1">
    <citation type="journal article" date="2014" name="Front. Microbiol.">
        <title>High frequency of phylogenetically diverse reductive dehalogenase-homologous genes in deep subseafloor sedimentary metagenomes.</title>
        <authorList>
            <person name="Kawai M."/>
            <person name="Futagami T."/>
            <person name="Toyoda A."/>
            <person name="Takaki Y."/>
            <person name="Nishi S."/>
            <person name="Hori S."/>
            <person name="Arai W."/>
            <person name="Tsubouchi T."/>
            <person name="Morono Y."/>
            <person name="Uchiyama I."/>
            <person name="Ito T."/>
            <person name="Fujiyama A."/>
            <person name="Inagaki F."/>
            <person name="Takami H."/>
        </authorList>
    </citation>
    <scope>NUCLEOTIDE SEQUENCE</scope>
    <source>
        <strain evidence="1">Expedition CK06-06</strain>
    </source>
</reference>
<dbReference type="AlphaFoldDB" id="X1E0U4"/>
<name>X1E0U4_9ZZZZ</name>
<proteinExistence type="predicted"/>
<comment type="caution">
    <text evidence="1">The sequence shown here is derived from an EMBL/GenBank/DDBJ whole genome shotgun (WGS) entry which is preliminary data.</text>
</comment>